<name>A0A7H4M430_9ENTR</name>
<dbReference type="SUPFAM" id="SSF53067">
    <property type="entry name" value="Actin-like ATPase domain"/>
    <property type="match status" value="1"/>
</dbReference>
<dbReference type="PANTHER" id="PTHR43095:SF6">
    <property type="entry name" value="XYLULOSE KINASE"/>
    <property type="match status" value="1"/>
</dbReference>
<feature type="domain" description="Carbohydrate kinase FGGY N-terminal" evidence="4">
    <location>
        <begin position="1"/>
        <end position="237"/>
    </location>
</feature>
<proteinExistence type="inferred from homology"/>
<gene>
    <name evidence="5" type="primary">xylB_1</name>
    <name evidence="5" type="ORF">NCTC11694_04416</name>
</gene>
<evidence type="ECO:0000259" key="4">
    <source>
        <dbReference type="Pfam" id="PF00370"/>
    </source>
</evidence>
<comment type="caution">
    <text evidence="5">The sequence shown here is derived from an EMBL/GenBank/DDBJ whole genome shotgun (WGS) entry which is preliminary data.</text>
</comment>
<dbReference type="PANTHER" id="PTHR43095">
    <property type="entry name" value="SUGAR KINASE"/>
    <property type="match status" value="1"/>
</dbReference>
<dbReference type="InterPro" id="IPR043129">
    <property type="entry name" value="ATPase_NBD"/>
</dbReference>
<dbReference type="Proteomes" id="UP000255050">
    <property type="component" value="Unassembled WGS sequence"/>
</dbReference>
<evidence type="ECO:0000256" key="2">
    <source>
        <dbReference type="ARBA" id="ARBA00022679"/>
    </source>
</evidence>
<dbReference type="InterPro" id="IPR050406">
    <property type="entry name" value="FGGY_Carb_Kinase"/>
</dbReference>
<evidence type="ECO:0000313" key="5">
    <source>
        <dbReference type="EMBL" id="STR43156.1"/>
    </source>
</evidence>
<dbReference type="AlphaFoldDB" id="A0A7H4M430"/>
<dbReference type="EC" id="2.7.1.17" evidence="5"/>
<sequence>MYIGIDLGTSGVKAILLNEQGEVVASHTEKLNVSRPHPLWSEQDPEHWWLATDRAMKALGAQHSLREVKALGIAGQMHGATLLDKQQRVLRPAILWNDGRCGEECALLEENVSRSRQITGNLMMPGFTAPKLLWVQRHEPEIFKQVDKVLLPKDYLRLRMTGEFASDMSDAAGTMWMDVARRDWSDEMLAACGLSRDNMPALFEGCEVTGSLRPAVAQSWNMPEALVVAGGSDNAAGRWVLHGGCGPGDAVAGDLRRLLCRQRRLS</sequence>
<comment type="similarity">
    <text evidence="1">Belongs to the FGGY kinase family.</text>
</comment>
<dbReference type="Pfam" id="PF00370">
    <property type="entry name" value="FGGY_N"/>
    <property type="match status" value="1"/>
</dbReference>
<keyword evidence="2 5" id="KW-0808">Transferase</keyword>
<dbReference type="PROSITE" id="PS00933">
    <property type="entry name" value="FGGY_KINASES_1"/>
    <property type="match status" value="1"/>
</dbReference>
<organism evidence="5 6">
    <name type="scientific">Klebsiella michiganensis</name>
    <dbReference type="NCBI Taxonomy" id="1134687"/>
    <lineage>
        <taxon>Bacteria</taxon>
        <taxon>Pseudomonadati</taxon>
        <taxon>Pseudomonadota</taxon>
        <taxon>Gammaproteobacteria</taxon>
        <taxon>Enterobacterales</taxon>
        <taxon>Enterobacteriaceae</taxon>
        <taxon>Klebsiella/Raoultella group</taxon>
        <taxon>Klebsiella</taxon>
    </lineage>
</organism>
<keyword evidence="3 5" id="KW-0418">Kinase</keyword>
<reference evidence="5 6" key="1">
    <citation type="submission" date="2018-06" db="EMBL/GenBank/DDBJ databases">
        <authorList>
            <consortium name="Pathogen Informatics"/>
            <person name="Doyle S."/>
        </authorList>
    </citation>
    <scope>NUCLEOTIDE SEQUENCE [LARGE SCALE GENOMIC DNA]</scope>
    <source>
        <strain evidence="5 6">NCTC11694</strain>
    </source>
</reference>
<dbReference type="EMBL" id="UGJR01000002">
    <property type="protein sequence ID" value="STR43156.1"/>
    <property type="molecule type" value="Genomic_DNA"/>
</dbReference>
<accession>A0A7H4M430</accession>
<dbReference type="InterPro" id="IPR018484">
    <property type="entry name" value="FGGY_N"/>
</dbReference>
<dbReference type="InterPro" id="IPR018483">
    <property type="entry name" value="Carb_kinase_FGGY_CS"/>
</dbReference>
<evidence type="ECO:0000313" key="6">
    <source>
        <dbReference type="Proteomes" id="UP000255050"/>
    </source>
</evidence>
<dbReference type="Gene3D" id="3.30.420.40">
    <property type="match status" value="1"/>
</dbReference>
<dbReference type="GO" id="GO:0004856">
    <property type="term" value="F:D-xylulokinase activity"/>
    <property type="evidence" value="ECO:0007669"/>
    <property type="project" value="UniProtKB-EC"/>
</dbReference>
<evidence type="ECO:0000256" key="1">
    <source>
        <dbReference type="ARBA" id="ARBA00009156"/>
    </source>
</evidence>
<evidence type="ECO:0000256" key="3">
    <source>
        <dbReference type="ARBA" id="ARBA00022777"/>
    </source>
</evidence>
<protein>
    <submittedName>
        <fullName evidence="5">Xylulose kinase</fullName>
        <ecNumber evidence="5">2.7.1.17</ecNumber>
    </submittedName>
</protein>